<comment type="caution">
    <text evidence="2">The sequence shown here is derived from an EMBL/GenBank/DDBJ whole genome shotgun (WGS) entry which is preliminary data.</text>
</comment>
<protein>
    <submittedName>
        <fullName evidence="2">Uncharacterized protein</fullName>
    </submittedName>
</protein>
<gene>
    <name evidence="2" type="ORF">HYALB_00013497</name>
</gene>
<dbReference type="Proteomes" id="UP000701801">
    <property type="component" value="Unassembled WGS sequence"/>
</dbReference>
<evidence type="ECO:0000313" key="2">
    <source>
        <dbReference type="EMBL" id="CAG8979656.1"/>
    </source>
</evidence>
<proteinExistence type="predicted"/>
<feature type="region of interest" description="Disordered" evidence="1">
    <location>
        <begin position="1"/>
        <end position="21"/>
    </location>
</feature>
<keyword evidence="3" id="KW-1185">Reference proteome</keyword>
<evidence type="ECO:0000313" key="3">
    <source>
        <dbReference type="Proteomes" id="UP000701801"/>
    </source>
</evidence>
<evidence type="ECO:0000256" key="1">
    <source>
        <dbReference type="SAM" id="MobiDB-lite"/>
    </source>
</evidence>
<accession>A0A9N9LY81</accession>
<dbReference type="EMBL" id="CAJVRM010000328">
    <property type="protein sequence ID" value="CAG8979656.1"/>
    <property type="molecule type" value="Genomic_DNA"/>
</dbReference>
<sequence length="113" mass="11844">MDGKPDGGDQDQGGKAVSAGEKLAAANKGTAWLGKGEPDPTVTTVTTVTTTLLAPGFQESMAGKSNSMNQLLIRRHYSHSPSPFGPAAPATVTCYASSHPLAHVHRLDRLLEY</sequence>
<name>A0A9N9LY81_9HELO</name>
<reference evidence="2" key="1">
    <citation type="submission" date="2021-07" db="EMBL/GenBank/DDBJ databases">
        <authorList>
            <person name="Durling M."/>
        </authorList>
    </citation>
    <scope>NUCLEOTIDE SEQUENCE</scope>
</reference>
<organism evidence="2 3">
    <name type="scientific">Hymenoscyphus albidus</name>
    <dbReference type="NCBI Taxonomy" id="595503"/>
    <lineage>
        <taxon>Eukaryota</taxon>
        <taxon>Fungi</taxon>
        <taxon>Dikarya</taxon>
        <taxon>Ascomycota</taxon>
        <taxon>Pezizomycotina</taxon>
        <taxon>Leotiomycetes</taxon>
        <taxon>Helotiales</taxon>
        <taxon>Helotiaceae</taxon>
        <taxon>Hymenoscyphus</taxon>
    </lineage>
</organism>
<dbReference type="AlphaFoldDB" id="A0A9N9LY81"/>